<name>A0AAV7JH56_9METZ</name>
<organism evidence="1 2">
    <name type="scientific">Oopsacas minuta</name>
    <dbReference type="NCBI Taxonomy" id="111878"/>
    <lineage>
        <taxon>Eukaryota</taxon>
        <taxon>Metazoa</taxon>
        <taxon>Porifera</taxon>
        <taxon>Hexactinellida</taxon>
        <taxon>Hexasterophora</taxon>
        <taxon>Lyssacinosida</taxon>
        <taxon>Leucopsacidae</taxon>
        <taxon>Oopsacas</taxon>
    </lineage>
</organism>
<comment type="caution">
    <text evidence="1">The sequence shown here is derived from an EMBL/GenBank/DDBJ whole genome shotgun (WGS) entry which is preliminary data.</text>
</comment>
<keyword evidence="2" id="KW-1185">Reference proteome</keyword>
<evidence type="ECO:0000313" key="2">
    <source>
        <dbReference type="Proteomes" id="UP001165289"/>
    </source>
</evidence>
<evidence type="ECO:0000313" key="1">
    <source>
        <dbReference type="EMBL" id="KAI6647750.1"/>
    </source>
</evidence>
<dbReference type="AlphaFoldDB" id="A0AAV7JH56"/>
<accession>A0AAV7JH56</accession>
<proteinExistence type="predicted"/>
<protein>
    <submittedName>
        <fullName evidence="1">Uncharacterized protein</fullName>
    </submittedName>
</protein>
<sequence>MITISALPNCFLIFVPFISNQTTTSISFLTMVIIMELSNLSILLLLSGDIELNPGPTGGEEFMKILDEKKRADSAINTFSPEEVEQRIYTLISQKPTEKTCKTKVTKGSE</sequence>
<gene>
    <name evidence="1" type="ORF">LOD99_8591</name>
</gene>
<dbReference type="EMBL" id="JAKMXF010000338">
    <property type="protein sequence ID" value="KAI6647750.1"/>
    <property type="molecule type" value="Genomic_DNA"/>
</dbReference>
<dbReference type="Proteomes" id="UP001165289">
    <property type="component" value="Unassembled WGS sequence"/>
</dbReference>
<reference evidence="1 2" key="1">
    <citation type="journal article" date="2023" name="BMC Biol.">
        <title>The compact genome of the sponge Oopsacas minuta (Hexactinellida) is lacking key metazoan core genes.</title>
        <authorList>
            <person name="Santini S."/>
            <person name="Schenkelaars Q."/>
            <person name="Jourda C."/>
            <person name="Duchesne M."/>
            <person name="Belahbib H."/>
            <person name="Rocher C."/>
            <person name="Selva M."/>
            <person name="Riesgo A."/>
            <person name="Vervoort M."/>
            <person name="Leys S.P."/>
            <person name="Kodjabachian L."/>
            <person name="Le Bivic A."/>
            <person name="Borchiellini C."/>
            <person name="Claverie J.M."/>
            <person name="Renard E."/>
        </authorList>
    </citation>
    <scope>NUCLEOTIDE SEQUENCE [LARGE SCALE GENOMIC DNA]</scope>
    <source>
        <strain evidence="1">SPO-2</strain>
    </source>
</reference>